<accession>A0A822BVT1</accession>
<sequence length="179" mass="20855">MTELNRLIGYIHSNMSDPIILNDSHSAKHAQLMINSTIRPMLEAMRNTLRNIILLNERWHKTCIELCPKIIKGTTAICLECPRKRIKICDFWVATDGLHVVQNKCRTCQCDPSQHYRIDYELEYKEIENSAKPTEEDMRKVLHDLCEASAEFSYFLLQSAGNSQHDPFLLGFERMIKEE</sequence>
<dbReference type="AlphaFoldDB" id="A0A822BVT1"/>
<gene>
    <name evidence="1" type="ORF">QYT958_LOCUS39487</name>
</gene>
<feature type="non-terminal residue" evidence="1">
    <location>
        <position position="179"/>
    </location>
</feature>
<organism evidence="1 2">
    <name type="scientific">Rotaria socialis</name>
    <dbReference type="NCBI Taxonomy" id="392032"/>
    <lineage>
        <taxon>Eukaryota</taxon>
        <taxon>Metazoa</taxon>
        <taxon>Spiralia</taxon>
        <taxon>Gnathifera</taxon>
        <taxon>Rotifera</taxon>
        <taxon>Eurotatoria</taxon>
        <taxon>Bdelloidea</taxon>
        <taxon>Philodinida</taxon>
        <taxon>Philodinidae</taxon>
        <taxon>Rotaria</taxon>
    </lineage>
</organism>
<protein>
    <submittedName>
        <fullName evidence="1">Uncharacterized protein</fullName>
    </submittedName>
</protein>
<dbReference type="Proteomes" id="UP000663848">
    <property type="component" value="Unassembled WGS sequence"/>
</dbReference>
<reference evidence="1" key="1">
    <citation type="submission" date="2021-02" db="EMBL/GenBank/DDBJ databases">
        <authorList>
            <person name="Nowell W R."/>
        </authorList>
    </citation>
    <scope>NUCLEOTIDE SEQUENCE</scope>
</reference>
<evidence type="ECO:0000313" key="1">
    <source>
        <dbReference type="EMBL" id="CAF5015667.1"/>
    </source>
</evidence>
<proteinExistence type="predicted"/>
<dbReference type="EMBL" id="CAJOBR010037052">
    <property type="protein sequence ID" value="CAF5015667.1"/>
    <property type="molecule type" value="Genomic_DNA"/>
</dbReference>
<name>A0A822BVT1_9BILA</name>
<evidence type="ECO:0000313" key="2">
    <source>
        <dbReference type="Proteomes" id="UP000663848"/>
    </source>
</evidence>
<comment type="caution">
    <text evidence="1">The sequence shown here is derived from an EMBL/GenBank/DDBJ whole genome shotgun (WGS) entry which is preliminary data.</text>
</comment>